<evidence type="ECO:0008006" key="3">
    <source>
        <dbReference type="Google" id="ProtNLM"/>
    </source>
</evidence>
<dbReference type="InterPro" id="IPR036173">
    <property type="entry name" value="G39-like_N_sf"/>
</dbReference>
<comment type="caution">
    <text evidence="1">The sequence shown here is derived from an EMBL/GenBank/DDBJ whole genome shotgun (WGS) entry which is preliminary data.</text>
</comment>
<gene>
    <name evidence="1" type="ORF">INF35_05845</name>
</gene>
<dbReference type="Proteomes" id="UP000768567">
    <property type="component" value="Unassembled WGS sequence"/>
</dbReference>
<organism evidence="1 2">
    <name type="scientific">Gemmiger gallinarum</name>
    <dbReference type="NCBI Taxonomy" id="2779354"/>
    <lineage>
        <taxon>Bacteria</taxon>
        <taxon>Bacillati</taxon>
        <taxon>Bacillota</taxon>
        <taxon>Clostridia</taxon>
        <taxon>Eubacteriales</taxon>
        <taxon>Gemmiger</taxon>
    </lineage>
</organism>
<evidence type="ECO:0000313" key="2">
    <source>
        <dbReference type="Proteomes" id="UP000768567"/>
    </source>
</evidence>
<dbReference type="EMBL" id="JADCKC010000002">
    <property type="protein sequence ID" value="MBE5037297.1"/>
    <property type="molecule type" value="Genomic_DNA"/>
</dbReference>
<proteinExistence type="predicted"/>
<dbReference type="Gene3D" id="1.10.8.200">
    <property type="entry name" value="Replisome organizer (g39p helicase loader/inhibitor protein)"/>
    <property type="match status" value="1"/>
</dbReference>
<accession>A0ABR9R2D4</accession>
<protein>
    <recommendedName>
        <fullName evidence="3">Replicative helicase inhibitor G39P N-terminal domain-containing protein</fullName>
    </recommendedName>
</protein>
<sequence length="111" mass="12588">MKINEAADLLDGMLNYWPGMLRGNDPEGMARAWAYSLADIPLNAAKKGAADLSRTMQFPPSVKELAEAAQPYMVRRQRWDEKWARDCHECLSWDTPLYKKMQAEKEAQAAG</sequence>
<evidence type="ECO:0000313" key="1">
    <source>
        <dbReference type="EMBL" id="MBE5037297.1"/>
    </source>
</evidence>
<name>A0ABR9R2D4_9FIRM</name>
<dbReference type="SUPFAM" id="SSF89064">
    <property type="entry name" value="Replisome organizer (g39p helicase loader/inhibitor protein)"/>
    <property type="match status" value="1"/>
</dbReference>
<reference evidence="1 2" key="1">
    <citation type="submission" date="2020-10" db="EMBL/GenBank/DDBJ databases">
        <title>ChiBAC.</title>
        <authorList>
            <person name="Zenner C."/>
            <person name="Hitch T.C.A."/>
            <person name="Clavel T."/>
        </authorList>
    </citation>
    <scope>NUCLEOTIDE SEQUENCE [LARGE SCALE GENOMIC DNA]</scope>
    <source>
        <strain evidence="1 2">DSM 109015</strain>
    </source>
</reference>
<dbReference type="RefSeq" id="WP_193500590.1">
    <property type="nucleotide sequence ID" value="NZ_JADCKC010000002.1"/>
</dbReference>
<keyword evidence="2" id="KW-1185">Reference proteome</keyword>